<feature type="domain" description="FAD/NAD(P)-binding" evidence="5">
    <location>
        <begin position="178"/>
        <end position="281"/>
    </location>
</feature>
<dbReference type="PRINTS" id="PR00469">
    <property type="entry name" value="PNDRDTASEII"/>
</dbReference>
<feature type="domain" description="FAD/NAD(P)-binding" evidence="5">
    <location>
        <begin position="3"/>
        <end position="143"/>
    </location>
</feature>
<dbReference type="InterPro" id="IPR023753">
    <property type="entry name" value="FAD/NAD-binding_dom"/>
</dbReference>
<comment type="cofactor">
    <cofactor evidence="1">
        <name>FAD</name>
        <dbReference type="ChEBI" id="CHEBI:57692"/>
    </cofactor>
</comment>
<accession>A0ABT9FUA2</accession>
<gene>
    <name evidence="6" type="ORF">OIN60_16275</name>
</gene>
<dbReference type="InterPro" id="IPR050097">
    <property type="entry name" value="Ferredoxin-NADP_redctase_2"/>
</dbReference>
<dbReference type="PRINTS" id="PR00368">
    <property type="entry name" value="FADPNR"/>
</dbReference>
<dbReference type="PANTHER" id="PTHR48105">
    <property type="entry name" value="THIOREDOXIN REDUCTASE 1-RELATED-RELATED"/>
    <property type="match status" value="1"/>
</dbReference>
<dbReference type="InterPro" id="IPR036188">
    <property type="entry name" value="FAD/NAD-bd_sf"/>
</dbReference>
<keyword evidence="3" id="KW-0285">Flavoprotein</keyword>
<comment type="caution">
    <text evidence="6">The sequence shown here is derived from an EMBL/GenBank/DDBJ whole genome shotgun (WGS) entry which is preliminary data.</text>
</comment>
<sequence length="301" mass="32481">MIYDCAIVGGGAAGLSAALVLGRARRSVALLDNSQPRNAVTRESHGFLTRDGVTPSEFRHIAYAEVLSYPSVEHHAARVTDIRKLEAGFRIVMDNGVTIQARKLLMASGLREVLPSIPGIAEFYGKSLFNCPYCDGWELRDQPLILLAEQPRVYHAAKLLYHWSPDLVVCTNGSNVLTDEEKQVLTSRNIQVTDEKVAAFHGTKGKLEQVEFADGSRIERTGGFIAPQLLPQTDFRESLGYEMTEADGISTDATGKSTVPGLYAAGEAASGASMNLILAAAAGSMAAMSINVELMEEEFSS</sequence>
<protein>
    <submittedName>
        <fullName evidence="6">NAD(P)/FAD-dependent oxidoreductase</fullName>
    </submittedName>
</protein>
<comment type="subunit">
    <text evidence="2">Homodimer.</text>
</comment>
<keyword evidence="7" id="KW-1185">Reference proteome</keyword>
<evidence type="ECO:0000256" key="3">
    <source>
        <dbReference type="ARBA" id="ARBA00022630"/>
    </source>
</evidence>
<dbReference type="Proteomes" id="UP001241848">
    <property type="component" value="Unassembled WGS sequence"/>
</dbReference>
<proteinExistence type="predicted"/>
<name>A0ABT9FUA2_9BACL</name>
<evidence type="ECO:0000259" key="5">
    <source>
        <dbReference type="Pfam" id="PF07992"/>
    </source>
</evidence>
<evidence type="ECO:0000256" key="4">
    <source>
        <dbReference type="ARBA" id="ARBA00023002"/>
    </source>
</evidence>
<reference evidence="6 7" key="1">
    <citation type="submission" date="2022-10" db="EMBL/GenBank/DDBJ databases">
        <title>Paenibacillus description and whole genome data of maize root bacterial community.</title>
        <authorList>
            <person name="Marton D."/>
            <person name="Farkas M."/>
            <person name="Cserhati M."/>
        </authorList>
    </citation>
    <scope>NUCLEOTIDE SEQUENCE [LARGE SCALE GENOMIC DNA]</scope>
    <source>
        <strain evidence="6 7">P96</strain>
    </source>
</reference>
<evidence type="ECO:0000256" key="1">
    <source>
        <dbReference type="ARBA" id="ARBA00001974"/>
    </source>
</evidence>
<evidence type="ECO:0000313" key="6">
    <source>
        <dbReference type="EMBL" id="MDP4098314.1"/>
    </source>
</evidence>
<evidence type="ECO:0000313" key="7">
    <source>
        <dbReference type="Proteomes" id="UP001241848"/>
    </source>
</evidence>
<organism evidence="6 7">
    <name type="scientific">Paenibacillus zeirhizosphaerae</name>
    <dbReference type="NCBI Taxonomy" id="2987519"/>
    <lineage>
        <taxon>Bacteria</taxon>
        <taxon>Bacillati</taxon>
        <taxon>Bacillota</taxon>
        <taxon>Bacilli</taxon>
        <taxon>Bacillales</taxon>
        <taxon>Paenibacillaceae</taxon>
        <taxon>Paenibacillus</taxon>
    </lineage>
</organism>
<dbReference type="Gene3D" id="3.50.50.60">
    <property type="entry name" value="FAD/NAD(P)-binding domain"/>
    <property type="match status" value="2"/>
</dbReference>
<keyword evidence="4" id="KW-0560">Oxidoreductase</keyword>
<dbReference type="EMBL" id="JAPCKK010000019">
    <property type="protein sequence ID" value="MDP4098314.1"/>
    <property type="molecule type" value="Genomic_DNA"/>
</dbReference>
<evidence type="ECO:0000256" key="2">
    <source>
        <dbReference type="ARBA" id="ARBA00011738"/>
    </source>
</evidence>
<dbReference type="Pfam" id="PF07992">
    <property type="entry name" value="Pyr_redox_2"/>
    <property type="match status" value="2"/>
</dbReference>
<dbReference type="SUPFAM" id="SSF51905">
    <property type="entry name" value="FAD/NAD(P)-binding domain"/>
    <property type="match status" value="1"/>
</dbReference>
<dbReference type="RefSeq" id="WP_305755939.1">
    <property type="nucleotide sequence ID" value="NZ_JAPCKK010000019.1"/>
</dbReference>